<feature type="transmembrane region" description="Helical" evidence="1">
    <location>
        <begin position="294"/>
        <end position="317"/>
    </location>
</feature>
<evidence type="ECO:0000313" key="3">
    <source>
        <dbReference type="Proteomes" id="UP000268623"/>
    </source>
</evidence>
<proteinExistence type="predicted"/>
<keyword evidence="1" id="KW-0472">Membrane</keyword>
<dbReference type="EMBL" id="QWDD01000001">
    <property type="protein sequence ID" value="RNJ51101.1"/>
    <property type="molecule type" value="Genomic_DNA"/>
</dbReference>
<dbReference type="OrthoDB" id="8454298at2"/>
<comment type="caution">
    <text evidence="2">The sequence shown here is derived from an EMBL/GenBank/DDBJ whole genome shotgun (WGS) entry which is preliminary data.</text>
</comment>
<reference evidence="2 3" key="1">
    <citation type="submission" date="2018-08" db="EMBL/GenBank/DDBJ databases">
        <title>Genome sequence of Methylocystis hirsuta CSC1, a methanotroph able to accumulate PHAs.</title>
        <authorList>
            <person name="Bordel S."/>
            <person name="Rodriguez E."/>
            <person name="Gancedo J."/>
            <person name="Munoz R."/>
        </authorList>
    </citation>
    <scope>NUCLEOTIDE SEQUENCE [LARGE SCALE GENOMIC DNA]</scope>
    <source>
        <strain evidence="2 3">CSC1</strain>
    </source>
</reference>
<gene>
    <name evidence="2" type="ORF">D1O30_17360</name>
</gene>
<feature type="transmembrane region" description="Helical" evidence="1">
    <location>
        <begin position="113"/>
        <end position="132"/>
    </location>
</feature>
<feature type="transmembrane region" description="Helical" evidence="1">
    <location>
        <begin position="332"/>
        <end position="351"/>
    </location>
</feature>
<name>A0A3M9XSW0_9HYPH</name>
<dbReference type="RefSeq" id="WP_123176980.1">
    <property type="nucleotide sequence ID" value="NZ_QWDD01000001.1"/>
</dbReference>
<dbReference type="NCBIfam" id="NF045578">
    <property type="entry name" value="export_MbnM"/>
    <property type="match status" value="1"/>
</dbReference>
<dbReference type="Proteomes" id="UP000268623">
    <property type="component" value="Unassembled WGS sequence"/>
</dbReference>
<feature type="transmembrane region" description="Helical" evidence="1">
    <location>
        <begin position="44"/>
        <end position="66"/>
    </location>
</feature>
<evidence type="ECO:0000313" key="2">
    <source>
        <dbReference type="EMBL" id="RNJ51101.1"/>
    </source>
</evidence>
<feature type="transmembrane region" description="Helical" evidence="1">
    <location>
        <begin position="260"/>
        <end position="282"/>
    </location>
</feature>
<organism evidence="2 3">
    <name type="scientific">Methylocystis hirsuta</name>
    <dbReference type="NCBI Taxonomy" id="369798"/>
    <lineage>
        <taxon>Bacteria</taxon>
        <taxon>Pseudomonadati</taxon>
        <taxon>Pseudomonadota</taxon>
        <taxon>Alphaproteobacteria</taxon>
        <taxon>Hyphomicrobiales</taxon>
        <taxon>Methylocystaceae</taxon>
        <taxon>Methylocystis</taxon>
    </lineage>
</organism>
<keyword evidence="1" id="KW-1133">Transmembrane helix</keyword>
<evidence type="ECO:0000256" key="1">
    <source>
        <dbReference type="SAM" id="Phobius"/>
    </source>
</evidence>
<dbReference type="AlphaFoldDB" id="A0A3M9XSW0"/>
<keyword evidence="3" id="KW-1185">Reference proteome</keyword>
<dbReference type="InterPro" id="IPR054667">
    <property type="entry name" value="Export_MbnM"/>
</dbReference>
<feature type="transmembrane region" description="Helical" evidence="1">
    <location>
        <begin position="173"/>
        <end position="197"/>
    </location>
</feature>
<protein>
    <submittedName>
        <fullName evidence="2">Multi antimicrobial extrusion protein MatE</fullName>
    </submittedName>
</protein>
<keyword evidence="1" id="KW-0812">Transmembrane</keyword>
<sequence length="433" mass="46506">MTSAPLWRGYWHLFASTSAAAFIMQIDLAMVARLGGRASGAYAILMRIALLDVALTIACAAVAAIALGHAQKNGETAEAIEKTCALSLALGVATAIFGFFAYPIFLDALMGDAAAAPYIGAPIVWLVAGTPFRVLSNTQGFLLHALGRGGSALTWKLAEIPVKAGANVLFMQALGFGFAGCFLASCIVSAIASIWLWSRLEAHGARRIRVPEIAFVRCFLSGTFWEALRVLSPRAAMLFTLALFSLPWQNGANGQRLDSFAAAQTFMLFVIGPLITLTRFLAIRLPAKAQLDWTPALAPVVRLGAPITLAAAVILLFGRDWIGATLYRQHGAWWSVFVACLALSLPIRFVGSIVRGLTLAQSSFAELTSVDVLAQWLIAPLFILFGLAVNRPEIAYQSLIWPEALAVFLIWLNLRSAPEEPAGVPLRLKGRVQ</sequence>
<feature type="transmembrane region" description="Helical" evidence="1">
    <location>
        <begin position="12"/>
        <end position="32"/>
    </location>
</feature>
<accession>A0A3M9XSW0</accession>
<feature type="transmembrane region" description="Helical" evidence="1">
    <location>
        <begin position="86"/>
        <end position="106"/>
    </location>
</feature>
<feature type="transmembrane region" description="Helical" evidence="1">
    <location>
        <begin position="372"/>
        <end position="389"/>
    </location>
</feature>